<keyword evidence="7" id="KW-0132">Cell division</keyword>
<dbReference type="GO" id="GO:0003682">
    <property type="term" value="F:chromatin binding"/>
    <property type="evidence" value="ECO:0007669"/>
    <property type="project" value="TreeGrafter"/>
</dbReference>
<evidence type="ECO:0000256" key="1">
    <source>
        <dbReference type="ARBA" id="ARBA00004286"/>
    </source>
</evidence>
<feature type="region of interest" description="Disordered" evidence="11">
    <location>
        <begin position="129"/>
        <end position="156"/>
    </location>
</feature>
<evidence type="ECO:0000256" key="5">
    <source>
        <dbReference type="ARBA" id="ARBA00022454"/>
    </source>
</evidence>
<evidence type="ECO:0000256" key="9">
    <source>
        <dbReference type="ARBA" id="ARBA00023067"/>
    </source>
</evidence>
<feature type="compositionally biased region" description="Acidic residues" evidence="11">
    <location>
        <begin position="40"/>
        <end position="52"/>
    </location>
</feature>
<evidence type="ECO:0000256" key="2">
    <source>
        <dbReference type="ARBA" id="ARBA00004496"/>
    </source>
</evidence>
<dbReference type="Pfam" id="PF05786">
    <property type="entry name" value="Cnd2"/>
    <property type="match status" value="1"/>
</dbReference>
<dbReference type="OrthoDB" id="362021at2759"/>
<comment type="similarity">
    <text evidence="3">Belongs to the CND2 (condensin subunit 2) family.</text>
</comment>
<feature type="region of interest" description="Disordered" evidence="11">
    <location>
        <begin position="234"/>
        <end position="255"/>
    </location>
</feature>
<dbReference type="GO" id="GO:0000796">
    <property type="term" value="C:condensin complex"/>
    <property type="evidence" value="ECO:0007669"/>
    <property type="project" value="InterPro"/>
</dbReference>
<evidence type="ECO:0000313" key="13">
    <source>
        <dbReference type="Proteomes" id="UP000267029"/>
    </source>
</evidence>
<organism evidence="12 13">
    <name type="scientific">Mesocestoides corti</name>
    <name type="common">Flatworm</name>
    <dbReference type="NCBI Taxonomy" id="53468"/>
    <lineage>
        <taxon>Eukaryota</taxon>
        <taxon>Metazoa</taxon>
        <taxon>Spiralia</taxon>
        <taxon>Lophotrochozoa</taxon>
        <taxon>Platyhelminthes</taxon>
        <taxon>Cestoda</taxon>
        <taxon>Eucestoda</taxon>
        <taxon>Cyclophyllidea</taxon>
        <taxon>Mesocestoididae</taxon>
        <taxon>Mesocestoides</taxon>
    </lineage>
</organism>
<keyword evidence="9" id="KW-0226">DNA condensation</keyword>
<dbReference type="STRING" id="53468.A0A0R3UFN1"/>
<dbReference type="PANTHER" id="PTHR13108">
    <property type="entry name" value="CONDENSIN COMPLEX SUBUNIT 2"/>
    <property type="match status" value="1"/>
</dbReference>
<evidence type="ECO:0000256" key="3">
    <source>
        <dbReference type="ARBA" id="ARBA00009471"/>
    </source>
</evidence>
<reference evidence="12 13" key="1">
    <citation type="submission" date="2018-10" db="EMBL/GenBank/DDBJ databases">
        <authorList>
            <consortium name="Pathogen Informatics"/>
        </authorList>
    </citation>
    <scope>NUCLEOTIDE SEQUENCE [LARGE SCALE GENOMIC DNA]</scope>
</reference>
<keyword evidence="6" id="KW-0963">Cytoplasm</keyword>
<evidence type="ECO:0000256" key="7">
    <source>
        <dbReference type="ARBA" id="ARBA00022618"/>
    </source>
</evidence>
<evidence type="ECO:0000256" key="6">
    <source>
        <dbReference type="ARBA" id="ARBA00022490"/>
    </source>
</evidence>
<comment type="subcellular location">
    <subcellularLocation>
        <location evidence="1">Chromosome</location>
    </subcellularLocation>
    <subcellularLocation>
        <location evidence="2">Cytoplasm</location>
    </subcellularLocation>
</comment>
<gene>
    <name evidence="12" type="ORF">MCOS_LOCUS5941</name>
</gene>
<dbReference type="PANTHER" id="PTHR13108:SF9">
    <property type="entry name" value="CONDENSIN COMPLEX SUBUNIT 2"/>
    <property type="match status" value="1"/>
</dbReference>
<name>A0A0R3UFN1_MESCO</name>
<evidence type="ECO:0000313" key="12">
    <source>
        <dbReference type="EMBL" id="VDD79938.1"/>
    </source>
</evidence>
<dbReference type="GO" id="GO:0005737">
    <property type="term" value="C:cytoplasm"/>
    <property type="evidence" value="ECO:0007669"/>
    <property type="project" value="UniProtKB-SubCell"/>
</dbReference>
<dbReference type="EMBL" id="UXSR01005223">
    <property type="protein sequence ID" value="VDD79938.1"/>
    <property type="molecule type" value="Genomic_DNA"/>
</dbReference>
<evidence type="ECO:0000256" key="10">
    <source>
        <dbReference type="ARBA" id="ARBA00023306"/>
    </source>
</evidence>
<dbReference type="GO" id="GO:0051301">
    <property type="term" value="P:cell division"/>
    <property type="evidence" value="ECO:0007669"/>
    <property type="project" value="UniProtKB-KW"/>
</dbReference>
<proteinExistence type="inferred from homology"/>
<dbReference type="InterPro" id="IPR022816">
    <property type="entry name" value="Condensin_barren_su2"/>
</dbReference>
<keyword evidence="8" id="KW-0498">Mitosis</keyword>
<keyword evidence="10" id="KW-0131">Cell cycle</keyword>
<evidence type="ECO:0000256" key="8">
    <source>
        <dbReference type="ARBA" id="ARBA00022776"/>
    </source>
</evidence>
<protein>
    <recommendedName>
        <fullName evidence="4">Condensin complex subunit 2</fullName>
    </recommendedName>
</protein>
<keyword evidence="5" id="KW-0158">Chromosome</keyword>
<accession>A0A0R3UFN1</accession>
<evidence type="ECO:0000256" key="11">
    <source>
        <dbReference type="SAM" id="MobiDB-lite"/>
    </source>
</evidence>
<keyword evidence="13" id="KW-1185">Reference proteome</keyword>
<dbReference type="AlphaFoldDB" id="A0A0R3UFN1"/>
<dbReference type="Proteomes" id="UP000267029">
    <property type="component" value="Unassembled WGS sequence"/>
</dbReference>
<sequence length="255" mass="27398">MKTPNLGIPRPPWLDSQAADAAEGVPQDGEADDVGHLQNVDDDYDDDDDDIAPYDGIFTQGNENAPAATVVEGDGSVELVAPPRQIARLEIGYARSAKLINVRHLKGVLWAMLEDRLLSVASALDQVSPAKKTRTSEAVSSGQGDEESGDPAKSSLTASSFNDLLTSLPAKVSKQTAGELSVAIGLNCLLHLANEKDLFLETNDDFTDIRISQGLSASELELLSSYQQRSAQAGLRPKKQLSLDPWLDRSDEEDV</sequence>
<evidence type="ECO:0000256" key="4">
    <source>
        <dbReference type="ARBA" id="ARBA00016065"/>
    </source>
</evidence>
<feature type="region of interest" description="Disordered" evidence="11">
    <location>
        <begin position="1"/>
        <end position="55"/>
    </location>
</feature>
<dbReference type="GO" id="GO:0007076">
    <property type="term" value="P:mitotic chromosome condensation"/>
    <property type="evidence" value="ECO:0007669"/>
    <property type="project" value="InterPro"/>
</dbReference>